<sequence length="482" mass="53549">MSSYFLPFLSSLLRPLSTNTNANQRITHLTIRDQDRGGFTTPERQQDHISYHDTGLRGTSGANIVLRALADNPFAQKLTLSHNFLGDLGCRQLASRANAQIRELNLASNEITDDGLASLLHHWFAPRQQGCHCTSASLTELYLSNNRITLATTPSPLLFLHHLTVLSLTSNPIESGSLIALFRNPAFAPKALTTLHLSACRLDTPVAFALAGWLEDPTRAGKLEWLAVNGNNWGTLGCERIVWALARPNGNKNLLRVEMLACVNSAAPQEIGGSEELDISELEAMDEFGSAEERDQRREVIESEGGWKALLERCGLRNQVFRLATRRAALGIIAAARVVLISSPGPKRTGYKGWEKLPDEIQFEIWRWVGLLSAFPGLAQHPLLPSSPLPSLKNIHEPRPEIPEPLTTVQLSHVLAYAADRRTLYEEVLARRKLELELEGRLTGASAHRRMVESRRLDDEADRIGQELVLKACQTQRFDGRI</sequence>
<dbReference type="SUPFAM" id="SSF52047">
    <property type="entry name" value="RNI-like"/>
    <property type="match status" value="1"/>
</dbReference>
<evidence type="ECO:0000313" key="2">
    <source>
        <dbReference type="Proteomes" id="UP000886653"/>
    </source>
</evidence>
<gene>
    <name evidence="1" type="ORF">CROQUDRAFT_669570</name>
</gene>
<reference evidence="1" key="1">
    <citation type="submission" date="2013-11" db="EMBL/GenBank/DDBJ databases">
        <title>Genome sequence of the fusiform rust pathogen reveals effectors for host alternation and coevolution with pine.</title>
        <authorList>
            <consortium name="DOE Joint Genome Institute"/>
            <person name="Smith K."/>
            <person name="Pendleton A."/>
            <person name="Kubisiak T."/>
            <person name="Anderson C."/>
            <person name="Salamov A."/>
            <person name="Aerts A."/>
            <person name="Riley R."/>
            <person name="Clum A."/>
            <person name="Lindquist E."/>
            <person name="Ence D."/>
            <person name="Campbell M."/>
            <person name="Kronenberg Z."/>
            <person name="Feau N."/>
            <person name="Dhillon B."/>
            <person name="Hamelin R."/>
            <person name="Burleigh J."/>
            <person name="Smith J."/>
            <person name="Yandell M."/>
            <person name="Nelson C."/>
            <person name="Grigoriev I."/>
            <person name="Davis J."/>
        </authorList>
    </citation>
    <scope>NUCLEOTIDE SEQUENCE</scope>
    <source>
        <strain evidence="1">G11</strain>
    </source>
</reference>
<protein>
    <recommendedName>
        <fullName evidence="3">RNI-like protein</fullName>
    </recommendedName>
</protein>
<evidence type="ECO:0008006" key="3">
    <source>
        <dbReference type="Google" id="ProtNLM"/>
    </source>
</evidence>
<organism evidence="1 2">
    <name type="scientific">Cronartium quercuum f. sp. fusiforme G11</name>
    <dbReference type="NCBI Taxonomy" id="708437"/>
    <lineage>
        <taxon>Eukaryota</taxon>
        <taxon>Fungi</taxon>
        <taxon>Dikarya</taxon>
        <taxon>Basidiomycota</taxon>
        <taxon>Pucciniomycotina</taxon>
        <taxon>Pucciniomycetes</taxon>
        <taxon>Pucciniales</taxon>
        <taxon>Coleosporiaceae</taxon>
        <taxon>Cronartium</taxon>
    </lineage>
</organism>
<dbReference type="Proteomes" id="UP000886653">
    <property type="component" value="Unassembled WGS sequence"/>
</dbReference>
<dbReference type="Gene3D" id="3.80.10.10">
    <property type="entry name" value="Ribonuclease Inhibitor"/>
    <property type="match status" value="1"/>
</dbReference>
<dbReference type="Pfam" id="PF00560">
    <property type="entry name" value="LRR_1"/>
    <property type="match status" value="1"/>
</dbReference>
<accession>A0A9P6NKT8</accession>
<dbReference type="InterPro" id="IPR001611">
    <property type="entry name" value="Leu-rich_rpt"/>
</dbReference>
<name>A0A9P6NKT8_9BASI</name>
<dbReference type="EMBL" id="MU167232">
    <property type="protein sequence ID" value="KAG0148871.1"/>
    <property type="molecule type" value="Genomic_DNA"/>
</dbReference>
<keyword evidence="2" id="KW-1185">Reference proteome</keyword>
<comment type="caution">
    <text evidence="1">The sequence shown here is derived from an EMBL/GenBank/DDBJ whole genome shotgun (WGS) entry which is preliminary data.</text>
</comment>
<dbReference type="PANTHER" id="PTHR24114:SF2">
    <property type="entry name" value="F-BOX DOMAIN-CONTAINING PROTEIN-RELATED"/>
    <property type="match status" value="1"/>
</dbReference>
<evidence type="ECO:0000313" key="1">
    <source>
        <dbReference type="EMBL" id="KAG0148871.1"/>
    </source>
</evidence>
<dbReference type="InterPro" id="IPR032675">
    <property type="entry name" value="LRR_dom_sf"/>
</dbReference>
<dbReference type="PANTHER" id="PTHR24114">
    <property type="entry name" value="LEUCINE RICH REPEAT FAMILY PROTEIN"/>
    <property type="match status" value="1"/>
</dbReference>
<dbReference type="OrthoDB" id="120976at2759"/>
<proteinExistence type="predicted"/>
<dbReference type="Pfam" id="PF13516">
    <property type="entry name" value="LRR_6"/>
    <property type="match status" value="2"/>
</dbReference>
<dbReference type="SMART" id="SM00368">
    <property type="entry name" value="LRR_RI"/>
    <property type="match status" value="4"/>
</dbReference>
<dbReference type="InterPro" id="IPR052394">
    <property type="entry name" value="LRR-containing"/>
</dbReference>
<dbReference type="AlphaFoldDB" id="A0A9P6NKT8"/>